<keyword evidence="5 8" id="KW-0472">Membrane</keyword>
<reference evidence="12" key="2">
    <citation type="submission" date="2021-04" db="EMBL/GenBank/DDBJ databases">
        <authorList>
            <person name="Gilroy R."/>
        </authorList>
    </citation>
    <scope>NUCLEOTIDE SEQUENCE</scope>
    <source>
        <strain evidence="12">CHK183-1962</strain>
    </source>
</reference>
<dbReference type="HAMAP" id="MF_00530">
    <property type="entry name" value="ATP_synth_epsil_bac"/>
    <property type="match status" value="1"/>
</dbReference>
<dbReference type="Gene3D" id="2.60.15.10">
    <property type="entry name" value="F0F1 ATP synthase delta/epsilon subunit, N-terminal"/>
    <property type="match status" value="1"/>
</dbReference>
<feature type="domain" description="ATP synthase epsilon subunit C-terminal" evidence="10">
    <location>
        <begin position="93"/>
        <end position="136"/>
    </location>
</feature>
<dbReference type="PANTHER" id="PTHR13822:SF10">
    <property type="entry name" value="ATP SYNTHASE EPSILON CHAIN, CHLOROPLASTIC"/>
    <property type="match status" value="1"/>
</dbReference>
<organism evidence="12 13">
    <name type="scientific">Candidatus Fusicatenibacter merdavium</name>
    <dbReference type="NCBI Taxonomy" id="2838600"/>
    <lineage>
        <taxon>Bacteria</taxon>
        <taxon>Bacillati</taxon>
        <taxon>Bacillota</taxon>
        <taxon>Clostridia</taxon>
        <taxon>Lachnospirales</taxon>
        <taxon>Lachnospiraceae</taxon>
        <taxon>Fusicatenibacter</taxon>
    </lineage>
</organism>
<dbReference type="GO" id="GO:0005524">
    <property type="term" value="F:ATP binding"/>
    <property type="evidence" value="ECO:0007669"/>
    <property type="project" value="UniProtKB-UniRule"/>
</dbReference>
<dbReference type="InterPro" id="IPR020547">
    <property type="entry name" value="ATP_synth_F1_esu_C"/>
</dbReference>
<dbReference type="InterPro" id="IPR020546">
    <property type="entry name" value="ATP_synth_F1_dsu/esu_N"/>
</dbReference>
<evidence type="ECO:0000256" key="7">
    <source>
        <dbReference type="ARBA" id="ARBA00023310"/>
    </source>
</evidence>
<evidence type="ECO:0000256" key="9">
    <source>
        <dbReference type="RuleBase" id="RU003656"/>
    </source>
</evidence>
<keyword evidence="7 8" id="KW-0066">ATP synthesis</keyword>
<name>A0A9D2BJG0_9FIRM</name>
<dbReference type="GO" id="GO:0005886">
    <property type="term" value="C:plasma membrane"/>
    <property type="evidence" value="ECO:0007669"/>
    <property type="project" value="UniProtKB-SubCell"/>
</dbReference>
<evidence type="ECO:0000259" key="10">
    <source>
        <dbReference type="Pfam" id="PF00401"/>
    </source>
</evidence>
<keyword evidence="8" id="KW-1003">Cell membrane</keyword>
<dbReference type="NCBIfam" id="TIGR01216">
    <property type="entry name" value="ATP_synt_epsi"/>
    <property type="match status" value="1"/>
</dbReference>
<evidence type="ECO:0000256" key="6">
    <source>
        <dbReference type="ARBA" id="ARBA00023196"/>
    </source>
</evidence>
<dbReference type="Gene3D" id="1.20.5.440">
    <property type="entry name" value="ATP synthase delta/epsilon subunit, C-terminal domain"/>
    <property type="match status" value="1"/>
</dbReference>
<keyword evidence="4 8" id="KW-0406">Ion transport</keyword>
<dbReference type="Proteomes" id="UP000886890">
    <property type="component" value="Unassembled WGS sequence"/>
</dbReference>
<sequence>MAENAGKNTFFLRVIAADRVFFMGKCTYVVLPAVDGEHAIMAHHSDMMIATDTGTIRFQTEDGEWQEAVVGTGFTQVINNRVTILVEFAERPDEIDELRAREAKERAEEQLRQKQSQQEYYHTQASLARAMARLRMTNKNNINRK</sequence>
<dbReference type="CDD" id="cd12152">
    <property type="entry name" value="F1-ATPase_delta"/>
    <property type="match status" value="1"/>
</dbReference>
<dbReference type="Pfam" id="PF00401">
    <property type="entry name" value="ATP-synt_DE"/>
    <property type="match status" value="1"/>
</dbReference>
<dbReference type="InterPro" id="IPR036794">
    <property type="entry name" value="ATP_F1_dsu/esu_C_sf"/>
</dbReference>
<dbReference type="SUPFAM" id="SSF51344">
    <property type="entry name" value="Epsilon subunit of F1F0-ATP synthase N-terminal domain"/>
    <property type="match status" value="1"/>
</dbReference>
<evidence type="ECO:0000259" key="11">
    <source>
        <dbReference type="Pfam" id="PF02823"/>
    </source>
</evidence>
<comment type="subunit">
    <text evidence="8 9">F-type ATPases have 2 components, CF(1) - the catalytic core - and CF(0) - the membrane proton channel. CF(1) has five subunits: alpha(3), beta(3), gamma(1), delta(1), epsilon(1). CF(0) has three main subunits: a, b and c.</text>
</comment>
<comment type="similarity">
    <text evidence="2 8 9">Belongs to the ATPase epsilon chain family.</text>
</comment>
<dbReference type="Pfam" id="PF02823">
    <property type="entry name" value="ATP-synt_DE_N"/>
    <property type="match status" value="1"/>
</dbReference>
<keyword evidence="6 8" id="KW-0139">CF(1)</keyword>
<comment type="caution">
    <text evidence="12">The sequence shown here is derived from an EMBL/GenBank/DDBJ whole genome shotgun (WGS) entry which is preliminary data.</text>
</comment>
<keyword evidence="8" id="KW-0375">Hydrogen ion transport</keyword>
<protein>
    <recommendedName>
        <fullName evidence="8">ATP synthase epsilon chain</fullName>
    </recommendedName>
    <alternativeName>
        <fullName evidence="8">ATP synthase F1 sector epsilon subunit</fullName>
    </alternativeName>
    <alternativeName>
        <fullName evidence="8">F-ATPase epsilon subunit</fullName>
    </alternativeName>
</protein>
<keyword evidence="3 8" id="KW-0813">Transport</keyword>
<comment type="subcellular location">
    <subcellularLocation>
        <location evidence="1 8">Cell membrane</location>
        <topology evidence="1 8">Peripheral membrane protein</topology>
    </subcellularLocation>
</comment>
<dbReference type="EMBL" id="DXEK01000145">
    <property type="protein sequence ID" value="HIX77652.1"/>
    <property type="molecule type" value="Genomic_DNA"/>
</dbReference>
<reference evidence="12" key="1">
    <citation type="journal article" date="2021" name="PeerJ">
        <title>Extensive microbial diversity within the chicken gut microbiome revealed by metagenomics and culture.</title>
        <authorList>
            <person name="Gilroy R."/>
            <person name="Ravi A."/>
            <person name="Getino M."/>
            <person name="Pursley I."/>
            <person name="Horton D.L."/>
            <person name="Alikhan N.F."/>
            <person name="Baker D."/>
            <person name="Gharbi K."/>
            <person name="Hall N."/>
            <person name="Watson M."/>
            <person name="Adriaenssens E.M."/>
            <person name="Foster-Nyarko E."/>
            <person name="Jarju S."/>
            <person name="Secka A."/>
            <person name="Antonio M."/>
            <person name="Oren A."/>
            <person name="Chaudhuri R.R."/>
            <person name="La Ragione R."/>
            <person name="Hildebrand F."/>
            <person name="Pallen M.J."/>
        </authorList>
    </citation>
    <scope>NUCLEOTIDE SEQUENCE</scope>
    <source>
        <strain evidence="12">CHK183-1962</strain>
    </source>
</reference>
<feature type="domain" description="ATP synthase F1 complex delta/epsilon subunit N-terminal" evidence="11">
    <location>
        <begin position="11"/>
        <end position="89"/>
    </location>
</feature>
<accession>A0A9D2BJG0</accession>
<dbReference type="GO" id="GO:0045259">
    <property type="term" value="C:proton-transporting ATP synthase complex"/>
    <property type="evidence" value="ECO:0007669"/>
    <property type="project" value="UniProtKB-KW"/>
</dbReference>
<evidence type="ECO:0000256" key="8">
    <source>
        <dbReference type="HAMAP-Rule" id="MF_00530"/>
    </source>
</evidence>
<dbReference type="AlphaFoldDB" id="A0A9D2BJG0"/>
<dbReference type="SUPFAM" id="SSF46604">
    <property type="entry name" value="Epsilon subunit of F1F0-ATP synthase C-terminal domain"/>
    <property type="match status" value="1"/>
</dbReference>
<proteinExistence type="inferred from homology"/>
<dbReference type="GO" id="GO:0046933">
    <property type="term" value="F:proton-transporting ATP synthase activity, rotational mechanism"/>
    <property type="evidence" value="ECO:0007669"/>
    <property type="project" value="UniProtKB-UniRule"/>
</dbReference>
<evidence type="ECO:0000256" key="3">
    <source>
        <dbReference type="ARBA" id="ARBA00022448"/>
    </source>
</evidence>
<evidence type="ECO:0000256" key="1">
    <source>
        <dbReference type="ARBA" id="ARBA00004202"/>
    </source>
</evidence>
<evidence type="ECO:0000313" key="13">
    <source>
        <dbReference type="Proteomes" id="UP000886890"/>
    </source>
</evidence>
<evidence type="ECO:0000256" key="4">
    <source>
        <dbReference type="ARBA" id="ARBA00023065"/>
    </source>
</evidence>
<comment type="function">
    <text evidence="8">Produces ATP from ADP in the presence of a proton gradient across the membrane.</text>
</comment>
<evidence type="ECO:0000256" key="2">
    <source>
        <dbReference type="ARBA" id="ARBA00005712"/>
    </source>
</evidence>
<dbReference type="InterPro" id="IPR001469">
    <property type="entry name" value="ATP_synth_F1_dsu/esu"/>
</dbReference>
<dbReference type="InterPro" id="IPR036771">
    <property type="entry name" value="ATPsynth_dsu/esu_N"/>
</dbReference>
<gene>
    <name evidence="8 12" type="primary">atpC</name>
    <name evidence="12" type="ORF">H9734_08690</name>
</gene>
<evidence type="ECO:0000256" key="5">
    <source>
        <dbReference type="ARBA" id="ARBA00023136"/>
    </source>
</evidence>
<dbReference type="PANTHER" id="PTHR13822">
    <property type="entry name" value="ATP SYNTHASE DELTA/EPSILON CHAIN"/>
    <property type="match status" value="1"/>
</dbReference>
<evidence type="ECO:0000313" key="12">
    <source>
        <dbReference type="EMBL" id="HIX77652.1"/>
    </source>
</evidence>